<evidence type="ECO:0000256" key="2">
    <source>
        <dbReference type="SAM" id="Phobius"/>
    </source>
</evidence>
<sequence length="1168" mass="119244">MRAPDPPSIDSAPLPPEEVSEDEDFVDNTRQSGVSSRHPSWLPEDMHYVKGAAVGPSDSMIDSVPGASQQYHMNSNNQSTTSSRPSNAIGYPSASFNNITSGHSQNAASTTSSTNLPDQVNTSNTNLPGEQQTEEECTTGNAATRTTYSTLTPPTGLESGTGGYEPILANAHLVVEDTPTAEVVAPTLLRQCMPDTSTIGGKVLCFGIIFLVVAAVVAVAAIVCASGACSSSSDDGPAGTSDASSGASNQPNSPFPVQPTTSSLRPTNLPVPTQATTGFPSSSATPTILGPIQATVETQGPVEPLPQVSSVDTPDPTAESIVSPIPTETPAVAGTPDTPSPTQRPTVMTTPETPNPSQATTLETPNPTPETATKAPTPNPTTPNPTPAPTTKAPTPPTPNPTDPPASPTAGRPCEIPTECESGVCARPFISVDSVLAIDECCASSTPATRYDFDNFCSGLPTGAACGSNGMCSSGVCIQNICSAGQQSTGEDCDDDADCTGGVCALLFTTQNLAIQRRECCASSTSPARYNFDNYCKNTVITPPDECCPNSIVATRYDFDNYCSGLPIGTACGSNGMCASGVCVGNVCREGQQAAGEACNDDADCVGGVCAILYSNLSTVGTPPDECCPNSIAATRFDFDNYCSGLPVGAACGSNEMCASGVCISHICRGSQQAAGETCDDDSDCVGGVCAILYSNVSTVGTPPVQCCPNSIAATRFDFDNYCSGLPVGAACGSNGMCASGVCISSICSGGQQAEGETCDDDADCVGDVCALLYSTTGEADQKECCTDGVGTIRYDFKDYCSGLPGGAPCGTNGMCSSGSCIMNSCSDGQQPAGEACDDDDDCLGGACGIMYAIQSTETPAYECCPDNTVTVRYNFENYCNGLQVGSACGSDGMCFSGVCGIVYSNNNPDSEFYECCASSTDSTRFNFEDYCSGLPMGAACGSNSMCASGVCVGNICSDGQGPAGEACDGDDDCLGGACGIVYAIESTESPAYECCPDDTGTVRYSFENYCNGLQVGSACGSDGMCFSGVCGIVYSNDNPDSEFYECCASSLDSTRFNFEDFCSGLPMGAACGSNGMCTSGVCVGNICGDGQQPAGEACDDDNDCLGGACGIVYAIEGTETPAYECCPDNTGTVRYSFEDYCGDLQTGSACGSNAVCTSSSCNSNLCD</sequence>
<evidence type="ECO:0000313" key="3">
    <source>
        <dbReference type="EMBL" id="CAB9514358.1"/>
    </source>
</evidence>
<keyword evidence="2" id="KW-0472">Membrane</keyword>
<gene>
    <name evidence="3" type="ORF">SEMRO_649_G181160.1</name>
</gene>
<evidence type="ECO:0000256" key="1">
    <source>
        <dbReference type="SAM" id="MobiDB-lite"/>
    </source>
</evidence>
<feature type="region of interest" description="Disordered" evidence="1">
    <location>
        <begin position="229"/>
        <end position="287"/>
    </location>
</feature>
<accession>A0A9N8HGN9</accession>
<name>A0A9N8HGN9_9STRA</name>
<feature type="region of interest" description="Disordered" evidence="1">
    <location>
        <begin position="301"/>
        <end position="413"/>
    </location>
</feature>
<feature type="compositionally biased region" description="Polar residues" evidence="1">
    <location>
        <begin position="258"/>
        <end position="286"/>
    </location>
</feature>
<feature type="compositionally biased region" description="Polar residues" evidence="1">
    <location>
        <begin position="94"/>
        <end position="108"/>
    </location>
</feature>
<feature type="compositionally biased region" description="Polar residues" evidence="1">
    <location>
        <begin position="241"/>
        <end position="252"/>
    </location>
</feature>
<keyword evidence="4" id="KW-1185">Reference proteome</keyword>
<evidence type="ECO:0000313" key="4">
    <source>
        <dbReference type="Proteomes" id="UP001153069"/>
    </source>
</evidence>
<feature type="transmembrane region" description="Helical" evidence="2">
    <location>
        <begin position="203"/>
        <end position="223"/>
    </location>
</feature>
<feature type="compositionally biased region" description="Low complexity" evidence="1">
    <location>
        <begin position="144"/>
        <end position="155"/>
    </location>
</feature>
<reference evidence="3" key="1">
    <citation type="submission" date="2020-06" db="EMBL/GenBank/DDBJ databases">
        <authorList>
            <consortium name="Plant Systems Biology data submission"/>
        </authorList>
    </citation>
    <scope>NUCLEOTIDE SEQUENCE</scope>
    <source>
        <strain evidence="3">D6</strain>
    </source>
</reference>
<feature type="compositionally biased region" description="Polar residues" evidence="1">
    <location>
        <begin position="28"/>
        <end position="38"/>
    </location>
</feature>
<dbReference type="EMBL" id="CAICTM010000648">
    <property type="protein sequence ID" value="CAB9514358.1"/>
    <property type="molecule type" value="Genomic_DNA"/>
</dbReference>
<dbReference type="InterPro" id="IPR052881">
    <property type="entry name" value="Keratinocyte_PR"/>
</dbReference>
<protein>
    <submittedName>
        <fullName evidence="3">Uncharacterized protein</fullName>
    </submittedName>
</protein>
<feature type="compositionally biased region" description="Polar residues" evidence="1">
    <location>
        <begin position="115"/>
        <end position="129"/>
    </location>
</feature>
<feature type="compositionally biased region" description="Polar residues" evidence="1">
    <location>
        <begin position="340"/>
        <end position="358"/>
    </location>
</feature>
<dbReference type="Proteomes" id="UP001153069">
    <property type="component" value="Unassembled WGS sequence"/>
</dbReference>
<proteinExistence type="predicted"/>
<feature type="region of interest" description="Disordered" evidence="1">
    <location>
        <begin position="1"/>
        <end position="163"/>
    </location>
</feature>
<feature type="compositionally biased region" description="Low complexity" evidence="1">
    <location>
        <begin position="359"/>
        <end position="376"/>
    </location>
</feature>
<dbReference type="PRINTS" id="PR01217">
    <property type="entry name" value="PRICHEXTENSN"/>
</dbReference>
<dbReference type="PANTHER" id="PTHR48138:SF2">
    <property type="entry name" value="KERATINOCYTE PROLINE-RICH PROTEIN"/>
    <property type="match status" value="1"/>
</dbReference>
<keyword evidence="2" id="KW-0812">Transmembrane</keyword>
<organism evidence="3 4">
    <name type="scientific">Seminavis robusta</name>
    <dbReference type="NCBI Taxonomy" id="568900"/>
    <lineage>
        <taxon>Eukaryota</taxon>
        <taxon>Sar</taxon>
        <taxon>Stramenopiles</taxon>
        <taxon>Ochrophyta</taxon>
        <taxon>Bacillariophyta</taxon>
        <taxon>Bacillariophyceae</taxon>
        <taxon>Bacillariophycidae</taxon>
        <taxon>Naviculales</taxon>
        <taxon>Naviculaceae</taxon>
        <taxon>Seminavis</taxon>
    </lineage>
</organism>
<dbReference type="PANTHER" id="PTHR48138">
    <property type="entry name" value="KERATINOCYTE PROLINE-RICH PROTEIN-RELATED"/>
    <property type="match status" value="1"/>
</dbReference>
<dbReference type="AlphaFoldDB" id="A0A9N8HGN9"/>
<comment type="caution">
    <text evidence="3">The sequence shown here is derived from an EMBL/GenBank/DDBJ whole genome shotgun (WGS) entry which is preliminary data.</text>
</comment>
<feature type="compositionally biased region" description="Pro residues" evidence="1">
    <location>
        <begin position="377"/>
        <end position="407"/>
    </location>
</feature>
<feature type="compositionally biased region" description="Polar residues" evidence="1">
    <location>
        <begin position="66"/>
        <end position="86"/>
    </location>
</feature>
<keyword evidence="2" id="KW-1133">Transmembrane helix</keyword>